<dbReference type="InterPro" id="IPR000534">
    <property type="entry name" value="Semialdehyde_DH_NAD-bd"/>
</dbReference>
<dbReference type="NCBIfam" id="TIGR03215">
    <property type="entry name" value="ac_ald_DH_ac"/>
    <property type="match status" value="1"/>
</dbReference>
<dbReference type="Gene3D" id="3.30.360.10">
    <property type="entry name" value="Dihydrodipicolinate Reductase, domain 2"/>
    <property type="match status" value="1"/>
</dbReference>
<dbReference type="EMBL" id="FQXJ01000003">
    <property type="protein sequence ID" value="SHH13510.1"/>
    <property type="molecule type" value="Genomic_DNA"/>
</dbReference>
<dbReference type="InterPro" id="IPR015426">
    <property type="entry name" value="Acetylaldehyde_DH_C"/>
</dbReference>
<comment type="caution">
    <text evidence="3">Lacks conserved residue(s) required for the propagation of feature annotation.</text>
</comment>
<dbReference type="Pfam" id="PF01118">
    <property type="entry name" value="Semialdhyde_dh"/>
    <property type="match status" value="1"/>
</dbReference>
<dbReference type="PIRSF" id="PIRSF015689">
    <property type="entry name" value="Actaldh_dh_actl"/>
    <property type="match status" value="1"/>
</dbReference>
<dbReference type="Gene3D" id="3.40.50.720">
    <property type="entry name" value="NAD(P)-binding Rossmann-like Domain"/>
    <property type="match status" value="1"/>
</dbReference>
<keyword evidence="6" id="KW-1185">Reference proteome</keyword>
<keyword evidence="2 3" id="KW-0520">NAD</keyword>
<evidence type="ECO:0000313" key="6">
    <source>
        <dbReference type="Proteomes" id="UP000183954"/>
    </source>
</evidence>
<feature type="domain" description="Semialdehyde dehydrogenase NAD-binding" evidence="4">
    <location>
        <begin position="5"/>
        <end position="118"/>
    </location>
</feature>
<evidence type="ECO:0000256" key="3">
    <source>
        <dbReference type="HAMAP-Rule" id="MF_01657"/>
    </source>
</evidence>
<dbReference type="CDD" id="cd23933">
    <property type="entry name" value="ALDH_C"/>
    <property type="match status" value="1"/>
</dbReference>
<dbReference type="OrthoDB" id="9783105at2"/>
<dbReference type="NCBIfam" id="NF006157">
    <property type="entry name" value="PRK08300.1"/>
    <property type="match status" value="1"/>
</dbReference>
<name>A0A1M5QI82_9FIRM</name>
<dbReference type="Proteomes" id="UP000183954">
    <property type="component" value="Unassembled WGS sequence"/>
</dbReference>
<feature type="binding site" evidence="3">
    <location>
        <position position="267"/>
    </location>
    <ligand>
        <name>NAD(+)</name>
        <dbReference type="ChEBI" id="CHEBI:57540"/>
    </ligand>
</feature>
<organism evidence="5 6">
    <name type="scientific">Desulfosporosinus lacus DSM 15449</name>
    <dbReference type="NCBI Taxonomy" id="1121420"/>
    <lineage>
        <taxon>Bacteria</taxon>
        <taxon>Bacillati</taxon>
        <taxon>Bacillota</taxon>
        <taxon>Clostridia</taxon>
        <taxon>Eubacteriales</taxon>
        <taxon>Desulfitobacteriaceae</taxon>
        <taxon>Desulfosporosinus</taxon>
    </lineage>
</organism>
<dbReference type="SUPFAM" id="SSF55347">
    <property type="entry name" value="Glyceraldehyde-3-phosphate dehydrogenase-like, C-terminal domain"/>
    <property type="match status" value="1"/>
</dbReference>
<dbReference type="RefSeq" id="WP_045573636.1">
    <property type="nucleotide sequence ID" value="NZ_FQXJ01000003.1"/>
</dbReference>
<dbReference type="GO" id="GO:0051287">
    <property type="term" value="F:NAD binding"/>
    <property type="evidence" value="ECO:0007669"/>
    <property type="project" value="UniProtKB-UniRule"/>
</dbReference>
<dbReference type="AlphaFoldDB" id="A0A1M5QI82"/>
<evidence type="ECO:0000259" key="4">
    <source>
        <dbReference type="SMART" id="SM00859"/>
    </source>
</evidence>
<reference evidence="6" key="1">
    <citation type="submission" date="2016-11" db="EMBL/GenBank/DDBJ databases">
        <authorList>
            <person name="Varghese N."/>
            <person name="Submissions S."/>
        </authorList>
    </citation>
    <scope>NUCLEOTIDE SEQUENCE [LARGE SCALE GENOMIC DNA]</scope>
    <source>
        <strain evidence="6">DSM 15449</strain>
    </source>
</reference>
<evidence type="ECO:0000256" key="2">
    <source>
        <dbReference type="ARBA" id="ARBA00023027"/>
    </source>
</evidence>
<keyword evidence="3" id="KW-0560">Oxidoreductase</keyword>
<dbReference type="InterPro" id="IPR003361">
    <property type="entry name" value="Acetaldehyde_dehydrogenase"/>
</dbReference>
<dbReference type="InterPro" id="IPR036291">
    <property type="entry name" value="NAD(P)-bd_dom_sf"/>
</dbReference>
<feature type="active site" description="Acyl-thioester intermediate" evidence="3">
    <location>
        <position position="126"/>
    </location>
</feature>
<evidence type="ECO:0000256" key="1">
    <source>
        <dbReference type="ARBA" id="ARBA00009244"/>
    </source>
</evidence>
<gene>
    <name evidence="5" type="ORF">SAMN02746098_00263</name>
</gene>
<dbReference type="GO" id="GO:0008774">
    <property type="term" value="F:acetaldehyde dehydrogenase (acetylating) activity"/>
    <property type="evidence" value="ECO:0007669"/>
    <property type="project" value="UniProtKB-UniRule"/>
</dbReference>
<dbReference type="HAMAP" id="MF_01657">
    <property type="entry name" value="Ac_ald_DH_ac"/>
    <property type="match status" value="1"/>
</dbReference>
<evidence type="ECO:0000313" key="5">
    <source>
        <dbReference type="EMBL" id="SHH13510.1"/>
    </source>
</evidence>
<dbReference type="SMART" id="SM00859">
    <property type="entry name" value="Semialdhyde_dh"/>
    <property type="match status" value="1"/>
</dbReference>
<comment type="similarity">
    <text evidence="1 3">Belongs to the acetaldehyde dehydrogenase family.</text>
</comment>
<dbReference type="EC" id="1.2.1.10" evidence="3"/>
<comment type="catalytic activity">
    <reaction evidence="3">
        <text>acetaldehyde + NAD(+) + CoA = acetyl-CoA + NADH + H(+)</text>
        <dbReference type="Rhea" id="RHEA:23288"/>
        <dbReference type="ChEBI" id="CHEBI:15343"/>
        <dbReference type="ChEBI" id="CHEBI:15378"/>
        <dbReference type="ChEBI" id="CHEBI:57287"/>
        <dbReference type="ChEBI" id="CHEBI:57288"/>
        <dbReference type="ChEBI" id="CHEBI:57540"/>
        <dbReference type="ChEBI" id="CHEBI:57945"/>
        <dbReference type="EC" id="1.2.1.10"/>
    </reaction>
</comment>
<protein>
    <recommendedName>
        <fullName evidence="3">Acetaldehyde dehydrogenase</fullName>
        <ecNumber evidence="3">1.2.1.10</ecNumber>
    </recommendedName>
    <alternativeName>
        <fullName evidence="3">Acetaldehyde dehydrogenase [acetylating]</fullName>
    </alternativeName>
</protein>
<accession>A0A1M5QI82</accession>
<keyword evidence="3" id="KW-0058">Aromatic hydrocarbons catabolism</keyword>
<dbReference type="SUPFAM" id="SSF51735">
    <property type="entry name" value="NAD(P)-binding Rossmann-fold domains"/>
    <property type="match status" value="1"/>
</dbReference>
<dbReference type="STRING" id="1121420.SAMN02746098_00263"/>
<dbReference type="Pfam" id="PF09290">
    <property type="entry name" value="AcetDehyd-dimer"/>
    <property type="match status" value="1"/>
</dbReference>
<sequence>MQKIGVAIIGPGNIGTDLMYKVIKKSKYLDLKLVTGIFAESEGLRLAREEGIETSARGIDAILERDDIKLVFDATTANAHMKHAPLLREAGIVAVDLTPAAVGPYVMPVVNLNEHLDAPNVNLITCGGQATIPIVYAISRVTPIPYAEIVATISSKSAGPGTRQSIDEFTITTSRGIVEIGKAQKGKAIILLNPAVPPMIMNNTIYALVETVDEEKITKSVENIVKEVQEFVPGYRMKIPPTFDGNKVTVMVEVEGSGDYLPKYSGNLDIETSAALAMAERIARDRLLKIKKGE</sequence>
<proteinExistence type="inferred from homology"/>